<dbReference type="AlphaFoldDB" id="A0AAN7V0R7"/>
<name>A0AAN7V0R7_9PEZI</name>
<feature type="transmembrane region" description="Helical" evidence="1">
    <location>
        <begin position="12"/>
        <end position="29"/>
    </location>
</feature>
<keyword evidence="1" id="KW-0472">Membrane</keyword>
<sequence length="61" mass="6574">MLSAPQSSKPSAFIFDLIIGLCVSVFILGKCKFDSNLPFFGADHILLKVPEEKGYGACTHA</sequence>
<keyword evidence="1" id="KW-1133">Transmembrane helix</keyword>
<evidence type="ECO:0000256" key="1">
    <source>
        <dbReference type="SAM" id="Phobius"/>
    </source>
</evidence>
<organism evidence="2 3">
    <name type="scientific">Xylaria bambusicola</name>
    <dbReference type="NCBI Taxonomy" id="326684"/>
    <lineage>
        <taxon>Eukaryota</taxon>
        <taxon>Fungi</taxon>
        <taxon>Dikarya</taxon>
        <taxon>Ascomycota</taxon>
        <taxon>Pezizomycotina</taxon>
        <taxon>Sordariomycetes</taxon>
        <taxon>Xylariomycetidae</taxon>
        <taxon>Xylariales</taxon>
        <taxon>Xylariaceae</taxon>
        <taxon>Xylaria</taxon>
    </lineage>
</organism>
<keyword evidence="1" id="KW-0812">Transmembrane</keyword>
<keyword evidence="3" id="KW-1185">Reference proteome</keyword>
<evidence type="ECO:0000313" key="2">
    <source>
        <dbReference type="EMBL" id="KAK5637698.1"/>
    </source>
</evidence>
<dbReference type="Proteomes" id="UP001305414">
    <property type="component" value="Unassembled WGS sequence"/>
</dbReference>
<reference evidence="2 3" key="1">
    <citation type="submission" date="2023-10" db="EMBL/GenBank/DDBJ databases">
        <title>Draft genome sequence of Xylaria bambusicola isolate GMP-LS, the root and basal stem rot pathogen of sugarcane in Indonesia.</title>
        <authorList>
            <person name="Selvaraj P."/>
            <person name="Muralishankar V."/>
            <person name="Muruganantham S."/>
            <person name="Sp S."/>
            <person name="Haryani S."/>
            <person name="Lau K.J.X."/>
            <person name="Naqvi N.I."/>
        </authorList>
    </citation>
    <scope>NUCLEOTIDE SEQUENCE [LARGE SCALE GENOMIC DNA]</scope>
    <source>
        <strain evidence="2">GMP-LS</strain>
    </source>
</reference>
<gene>
    <name evidence="2" type="ORF">RRF57_013413</name>
</gene>
<comment type="caution">
    <text evidence="2">The sequence shown here is derived from an EMBL/GenBank/DDBJ whole genome shotgun (WGS) entry which is preliminary data.</text>
</comment>
<dbReference type="EMBL" id="JAWHQM010000252">
    <property type="protein sequence ID" value="KAK5637698.1"/>
    <property type="molecule type" value="Genomic_DNA"/>
</dbReference>
<evidence type="ECO:0000313" key="3">
    <source>
        <dbReference type="Proteomes" id="UP001305414"/>
    </source>
</evidence>
<proteinExistence type="predicted"/>
<protein>
    <submittedName>
        <fullName evidence="2">Uncharacterized protein</fullName>
    </submittedName>
</protein>
<accession>A0AAN7V0R7</accession>